<keyword evidence="3" id="KW-1185">Reference proteome</keyword>
<organism evidence="2 3">
    <name type="scientific">Synchytrium endobioticum</name>
    <dbReference type="NCBI Taxonomy" id="286115"/>
    <lineage>
        <taxon>Eukaryota</taxon>
        <taxon>Fungi</taxon>
        <taxon>Fungi incertae sedis</taxon>
        <taxon>Chytridiomycota</taxon>
        <taxon>Chytridiomycota incertae sedis</taxon>
        <taxon>Chytridiomycetes</taxon>
        <taxon>Synchytriales</taxon>
        <taxon>Synchytriaceae</taxon>
        <taxon>Synchytrium</taxon>
    </lineage>
</organism>
<dbReference type="Proteomes" id="UP000317494">
    <property type="component" value="Unassembled WGS sequence"/>
</dbReference>
<feature type="region of interest" description="Disordered" evidence="1">
    <location>
        <begin position="18"/>
        <end position="57"/>
    </location>
</feature>
<reference evidence="2 3" key="1">
    <citation type="journal article" date="2019" name="Sci. Rep.">
        <title>Comparative genomics of chytrid fungi reveal insights into the obligate biotrophic and pathogenic lifestyle of Synchytrium endobioticum.</title>
        <authorList>
            <person name="van de Vossenberg B.T.L.H."/>
            <person name="Warris S."/>
            <person name="Nguyen H.D.T."/>
            <person name="van Gent-Pelzer M.P.E."/>
            <person name="Joly D.L."/>
            <person name="van de Geest H.C."/>
            <person name="Bonants P.J.M."/>
            <person name="Smith D.S."/>
            <person name="Levesque C.A."/>
            <person name="van der Lee T.A.J."/>
        </authorList>
    </citation>
    <scope>NUCLEOTIDE SEQUENCE [LARGE SCALE GENOMIC DNA]</scope>
    <source>
        <strain evidence="2 3">MB42</strain>
    </source>
</reference>
<feature type="compositionally biased region" description="Polar residues" evidence="1">
    <location>
        <begin position="18"/>
        <end position="28"/>
    </location>
</feature>
<dbReference type="AlphaFoldDB" id="A0A507CRC7"/>
<comment type="caution">
    <text evidence="2">The sequence shown here is derived from an EMBL/GenBank/DDBJ whole genome shotgun (WGS) entry which is preliminary data.</text>
</comment>
<dbReference type="EMBL" id="QEAN01000265">
    <property type="protein sequence ID" value="TPX41590.1"/>
    <property type="molecule type" value="Genomic_DNA"/>
</dbReference>
<sequence length="98" mass="10667">MGADHVLEDSSVAIATHTHNGSHLSSANIADLLPRRGIKPPSARCSNPEQRSTPQTATANFQFLRIAKGWKINSGATWAKEEDATTAGRRNFDPLRFP</sequence>
<name>A0A507CRC7_9FUNG</name>
<evidence type="ECO:0000313" key="2">
    <source>
        <dbReference type="EMBL" id="TPX41590.1"/>
    </source>
</evidence>
<evidence type="ECO:0000256" key="1">
    <source>
        <dbReference type="SAM" id="MobiDB-lite"/>
    </source>
</evidence>
<accession>A0A507CRC7</accession>
<evidence type="ECO:0000313" key="3">
    <source>
        <dbReference type="Proteomes" id="UP000317494"/>
    </source>
</evidence>
<dbReference type="VEuPathDB" id="FungiDB:SeMB42_g05508"/>
<protein>
    <submittedName>
        <fullName evidence="2">Uncharacterized protein</fullName>
    </submittedName>
</protein>
<gene>
    <name evidence="2" type="ORF">SeMB42_g05508</name>
</gene>
<proteinExistence type="predicted"/>
<feature type="compositionally biased region" description="Polar residues" evidence="1">
    <location>
        <begin position="44"/>
        <end position="57"/>
    </location>
</feature>